<gene>
    <name evidence="2" type="ORF">L1994_10705</name>
</gene>
<accession>A0AAF0JMJ1</accession>
<dbReference type="EMBL" id="CP091092">
    <property type="protein sequence ID" value="WFN36595.1"/>
    <property type="molecule type" value="Genomic_DNA"/>
</dbReference>
<sequence length="68" mass="8034">MNTKLTGIFTEGDTRDFKEWLDKQLKSASDRNNEIPDIKTEISLLRQTIERMEKKIDNIEHILEKVSE</sequence>
<name>A0AAF0JMJ1_9EURY</name>
<evidence type="ECO:0000313" key="3">
    <source>
        <dbReference type="Proteomes" id="UP001218895"/>
    </source>
</evidence>
<dbReference type="Proteomes" id="UP001218895">
    <property type="component" value="Chromosome"/>
</dbReference>
<dbReference type="GeneID" id="79950873"/>
<organism evidence="2 3">
    <name type="scientific">Methanomicrobium antiquum</name>
    <dbReference type="NCBI Taxonomy" id="487686"/>
    <lineage>
        <taxon>Archaea</taxon>
        <taxon>Methanobacteriati</taxon>
        <taxon>Methanobacteriota</taxon>
        <taxon>Stenosarchaea group</taxon>
        <taxon>Methanomicrobia</taxon>
        <taxon>Methanomicrobiales</taxon>
        <taxon>Methanomicrobiaceae</taxon>
        <taxon>Methanomicrobium</taxon>
    </lineage>
</organism>
<protein>
    <submittedName>
        <fullName evidence="2">Uncharacterized protein</fullName>
    </submittedName>
</protein>
<feature type="coiled-coil region" evidence="1">
    <location>
        <begin position="35"/>
        <end position="62"/>
    </location>
</feature>
<reference evidence="2" key="1">
    <citation type="submission" date="2022-01" db="EMBL/GenBank/DDBJ databases">
        <title>Complete genome of Methanomicrobium antiquum DSM 21220.</title>
        <authorList>
            <person name="Chen S.-C."/>
            <person name="You Y.-T."/>
            <person name="Zhou Y.-Z."/>
            <person name="Lai M.-C."/>
        </authorList>
    </citation>
    <scope>NUCLEOTIDE SEQUENCE</scope>
    <source>
        <strain evidence="2">DSM 21220</strain>
    </source>
</reference>
<dbReference type="RefSeq" id="WP_278099430.1">
    <property type="nucleotide sequence ID" value="NZ_CP091092.1"/>
</dbReference>
<keyword evidence="3" id="KW-1185">Reference proteome</keyword>
<dbReference type="AlphaFoldDB" id="A0AAF0JMJ1"/>
<keyword evidence="1" id="KW-0175">Coiled coil</keyword>
<evidence type="ECO:0000256" key="1">
    <source>
        <dbReference type="SAM" id="Coils"/>
    </source>
</evidence>
<evidence type="ECO:0000313" key="2">
    <source>
        <dbReference type="EMBL" id="WFN36595.1"/>
    </source>
</evidence>
<proteinExistence type="predicted"/>
<dbReference type="KEGG" id="manq:L1994_10705"/>